<gene>
    <name evidence="3" type="ORF">DPMN_118573</name>
</gene>
<protein>
    <recommendedName>
        <fullName evidence="2">Amidase domain-containing protein</fullName>
    </recommendedName>
</protein>
<accession>A0A9D4GH76</accession>
<evidence type="ECO:0000313" key="3">
    <source>
        <dbReference type="EMBL" id="KAH3817045.1"/>
    </source>
</evidence>
<dbReference type="EMBL" id="JAIWYP010000005">
    <property type="protein sequence ID" value="KAH3817045.1"/>
    <property type="molecule type" value="Genomic_DNA"/>
</dbReference>
<comment type="caution">
    <text evidence="3">The sequence shown here is derived from an EMBL/GenBank/DDBJ whole genome shotgun (WGS) entry which is preliminary data.</text>
</comment>
<dbReference type="PANTHER" id="PTHR11895:SF170">
    <property type="entry name" value="AMIDASE"/>
    <property type="match status" value="1"/>
</dbReference>
<dbReference type="AlphaFoldDB" id="A0A9D4GH76"/>
<dbReference type="InterPro" id="IPR023631">
    <property type="entry name" value="Amidase_dom"/>
</dbReference>
<reference evidence="3" key="2">
    <citation type="submission" date="2020-11" db="EMBL/GenBank/DDBJ databases">
        <authorList>
            <person name="McCartney M.A."/>
            <person name="Auch B."/>
            <person name="Kono T."/>
            <person name="Mallez S."/>
            <person name="Becker A."/>
            <person name="Gohl D.M."/>
            <person name="Silverstein K.A.T."/>
            <person name="Koren S."/>
            <person name="Bechman K.B."/>
            <person name="Herman A."/>
            <person name="Abrahante J.E."/>
            <person name="Garbe J."/>
        </authorList>
    </citation>
    <scope>NUCLEOTIDE SEQUENCE</scope>
    <source>
        <strain evidence="3">Duluth1</strain>
        <tissue evidence="3">Whole animal</tissue>
    </source>
</reference>
<dbReference type="Proteomes" id="UP000828390">
    <property type="component" value="Unassembled WGS sequence"/>
</dbReference>
<dbReference type="GO" id="GO:0003824">
    <property type="term" value="F:catalytic activity"/>
    <property type="evidence" value="ECO:0007669"/>
    <property type="project" value="InterPro"/>
</dbReference>
<dbReference type="PANTHER" id="PTHR11895">
    <property type="entry name" value="TRANSAMIDASE"/>
    <property type="match status" value="1"/>
</dbReference>
<feature type="domain" description="Amidase" evidence="2">
    <location>
        <begin position="124"/>
        <end position="177"/>
    </location>
</feature>
<dbReference type="InterPro" id="IPR036928">
    <property type="entry name" value="AS_sf"/>
</dbReference>
<sequence>MFKTSAVRCPEAEEVRDFCCSMGLRLDKEQDERQKDNVCVAGVPMLNGIIDASVAVESSERPTKHMWYSGTLIEQWKRHYNVVIHCPPILAVIHVSTDTCSNTLIHVSTDACSNTLIHNKNGDVDMAIRGDQGGSIRIPASWVGIVGLKPKYGLVPYTGAVSLETTIDHIEPMAANLPLYSYLAEYKETDSLDGNTRGEGIKLRTAGDQPESTLRH</sequence>
<dbReference type="Gene3D" id="3.90.1300.10">
    <property type="entry name" value="Amidase signature (AS) domain"/>
    <property type="match status" value="1"/>
</dbReference>
<dbReference type="Pfam" id="PF01425">
    <property type="entry name" value="Amidase"/>
    <property type="match status" value="1"/>
</dbReference>
<organism evidence="3 4">
    <name type="scientific">Dreissena polymorpha</name>
    <name type="common">Zebra mussel</name>
    <name type="synonym">Mytilus polymorpha</name>
    <dbReference type="NCBI Taxonomy" id="45954"/>
    <lineage>
        <taxon>Eukaryota</taxon>
        <taxon>Metazoa</taxon>
        <taxon>Spiralia</taxon>
        <taxon>Lophotrochozoa</taxon>
        <taxon>Mollusca</taxon>
        <taxon>Bivalvia</taxon>
        <taxon>Autobranchia</taxon>
        <taxon>Heteroconchia</taxon>
        <taxon>Euheterodonta</taxon>
        <taxon>Imparidentia</taxon>
        <taxon>Neoheterodontei</taxon>
        <taxon>Myida</taxon>
        <taxon>Dreissenoidea</taxon>
        <taxon>Dreissenidae</taxon>
        <taxon>Dreissena</taxon>
    </lineage>
</organism>
<dbReference type="InterPro" id="IPR000120">
    <property type="entry name" value="Amidase"/>
</dbReference>
<feature type="region of interest" description="Disordered" evidence="1">
    <location>
        <begin position="194"/>
        <end position="216"/>
    </location>
</feature>
<reference evidence="3" key="1">
    <citation type="journal article" date="2019" name="bioRxiv">
        <title>The Genome of the Zebra Mussel, Dreissena polymorpha: A Resource for Invasive Species Research.</title>
        <authorList>
            <person name="McCartney M.A."/>
            <person name="Auch B."/>
            <person name="Kono T."/>
            <person name="Mallez S."/>
            <person name="Zhang Y."/>
            <person name="Obille A."/>
            <person name="Becker A."/>
            <person name="Abrahante J.E."/>
            <person name="Garbe J."/>
            <person name="Badalamenti J.P."/>
            <person name="Herman A."/>
            <person name="Mangelson H."/>
            <person name="Liachko I."/>
            <person name="Sullivan S."/>
            <person name="Sone E.D."/>
            <person name="Koren S."/>
            <person name="Silverstein K.A.T."/>
            <person name="Beckman K.B."/>
            <person name="Gohl D.M."/>
        </authorList>
    </citation>
    <scope>NUCLEOTIDE SEQUENCE</scope>
    <source>
        <strain evidence="3">Duluth1</strain>
        <tissue evidence="3">Whole animal</tissue>
    </source>
</reference>
<evidence type="ECO:0000256" key="1">
    <source>
        <dbReference type="SAM" id="MobiDB-lite"/>
    </source>
</evidence>
<proteinExistence type="predicted"/>
<name>A0A9D4GH76_DREPO</name>
<keyword evidence="4" id="KW-1185">Reference proteome</keyword>
<evidence type="ECO:0000259" key="2">
    <source>
        <dbReference type="Pfam" id="PF01425"/>
    </source>
</evidence>
<dbReference type="SUPFAM" id="SSF75304">
    <property type="entry name" value="Amidase signature (AS) enzymes"/>
    <property type="match status" value="1"/>
</dbReference>
<evidence type="ECO:0000313" key="4">
    <source>
        <dbReference type="Proteomes" id="UP000828390"/>
    </source>
</evidence>